<reference evidence="2" key="1">
    <citation type="submission" date="2023-06" db="EMBL/GenBank/DDBJ databases">
        <title>Genomic of Parafulvivirga corallium.</title>
        <authorList>
            <person name="Wang G."/>
        </authorList>
    </citation>
    <scope>NUCLEOTIDE SEQUENCE</scope>
    <source>
        <strain evidence="2">BMA10</strain>
    </source>
</reference>
<keyword evidence="3" id="KW-1185">Reference proteome</keyword>
<evidence type="ECO:0000313" key="2">
    <source>
        <dbReference type="EMBL" id="MDN5203412.1"/>
    </source>
</evidence>
<name>A0ABT8KRL1_9BACT</name>
<dbReference type="Gene3D" id="2.60.120.560">
    <property type="entry name" value="Exo-inulinase, domain 1"/>
    <property type="match status" value="1"/>
</dbReference>
<dbReference type="InterPro" id="IPR010496">
    <property type="entry name" value="AL/BT2_dom"/>
</dbReference>
<proteinExistence type="predicted"/>
<evidence type="ECO:0000313" key="3">
    <source>
        <dbReference type="Proteomes" id="UP001172082"/>
    </source>
</evidence>
<dbReference type="PROSITE" id="PS51257">
    <property type="entry name" value="PROKAR_LIPOPROTEIN"/>
    <property type="match status" value="1"/>
</dbReference>
<organism evidence="2 3">
    <name type="scientific">Splendidivirga corallicola</name>
    <dbReference type="NCBI Taxonomy" id="3051826"/>
    <lineage>
        <taxon>Bacteria</taxon>
        <taxon>Pseudomonadati</taxon>
        <taxon>Bacteroidota</taxon>
        <taxon>Cytophagia</taxon>
        <taxon>Cytophagales</taxon>
        <taxon>Splendidivirgaceae</taxon>
        <taxon>Splendidivirga</taxon>
    </lineage>
</organism>
<dbReference type="RefSeq" id="WP_346753435.1">
    <property type="nucleotide sequence ID" value="NZ_JAUJEA010000007.1"/>
</dbReference>
<dbReference type="EMBL" id="JAUJEA010000007">
    <property type="protein sequence ID" value="MDN5203412.1"/>
    <property type="molecule type" value="Genomic_DNA"/>
</dbReference>
<comment type="caution">
    <text evidence="2">The sequence shown here is derived from an EMBL/GenBank/DDBJ whole genome shotgun (WGS) entry which is preliminary data.</text>
</comment>
<dbReference type="Proteomes" id="UP001172082">
    <property type="component" value="Unassembled WGS sequence"/>
</dbReference>
<sequence length="199" mass="22204">MSKKIVFSAAILICSCLWVNAQTPKLKKAFNGKNLKGWAVPENNIWWSANDGVLTVKNGPDKKGSILWTEKEYENFIIETDFLFGEGTVDSGIFLRTDSQQIQLGISGSLKRDMTCSPYIAGKGYPVEASNIKQLLKQEDWNTVRIQAVGNLYTVWLNGEQVLNYESENAAAKGPLGLQLHANRDMAIHFRNIKIGKLP</sequence>
<accession>A0ABT8KRL1</accession>
<dbReference type="Pfam" id="PF06439">
    <property type="entry name" value="3keto-disac_hyd"/>
    <property type="match status" value="1"/>
</dbReference>
<gene>
    <name evidence="2" type="ORF">QQ008_18640</name>
</gene>
<feature type="domain" description="3-keto-alpha-glucoside-1,2-lyase/3-keto-2-hydroxy-glucal hydratase" evidence="1">
    <location>
        <begin position="27"/>
        <end position="195"/>
    </location>
</feature>
<protein>
    <submittedName>
        <fullName evidence="2">DUF1080 domain-containing protein</fullName>
    </submittedName>
</protein>
<evidence type="ECO:0000259" key="1">
    <source>
        <dbReference type="Pfam" id="PF06439"/>
    </source>
</evidence>